<dbReference type="OrthoDB" id="4954742at2"/>
<organism evidence="1 2">
    <name type="scientific">Paragemmobacter aquarius</name>
    <dbReference type="NCBI Taxonomy" id="2169400"/>
    <lineage>
        <taxon>Bacteria</taxon>
        <taxon>Pseudomonadati</taxon>
        <taxon>Pseudomonadota</taxon>
        <taxon>Alphaproteobacteria</taxon>
        <taxon>Rhodobacterales</taxon>
        <taxon>Paracoccaceae</taxon>
        <taxon>Paragemmobacter</taxon>
    </lineage>
</organism>
<dbReference type="KEGG" id="geh:HYN69_14500"/>
<sequence>MEKFRRYAIYFAPRAGDFADRAAAWLGWSAERGEVPHPEVAGLPLPLHALTATPRKYGFHGTIKPPFALAAGVGAHDMHEAVAALAARIGPVSFARLRLERIGGFLALVPEGDQAALQALGAEVVTALDRFRAPLTEADIARRRPERLTSRQRELLDRWGYPYVMEEFRFHLTLTGDLAADMAQAVMPVAQGWFGPALPEPFRIEDLCLFGEAADGRFHLVHRYALAG</sequence>
<dbReference type="Proteomes" id="UP000244496">
    <property type="component" value="Chromosome"/>
</dbReference>
<gene>
    <name evidence="1" type="ORF">HYN69_14500</name>
</gene>
<proteinExistence type="predicted"/>
<accession>A0A2S0UP32</accession>
<keyword evidence="2" id="KW-1185">Reference proteome</keyword>
<reference evidence="1 2" key="1">
    <citation type="submission" date="2018-04" db="EMBL/GenBank/DDBJ databases">
        <title>Genome sequencing of Gemmobacter.</title>
        <authorList>
            <person name="Yi H."/>
            <person name="Baek M.-G."/>
        </authorList>
    </citation>
    <scope>NUCLEOTIDE SEQUENCE [LARGE SCALE GENOMIC DNA]</scope>
    <source>
        <strain evidence="1 2">HYN0069</strain>
    </source>
</reference>
<dbReference type="PIRSF" id="PIRSF033328">
    <property type="entry name" value="Phest_Mll4975"/>
    <property type="match status" value="1"/>
</dbReference>
<dbReference type="InterPro" id="IPR009389">
    <property type="entry name" value="DUF1045"/>
</dbReference>
<dbReference type="RefSeq" id="WP_108436367.1">
    <property type="nucleotide sequence ID" value="NZ_CP028918.1"/>
</dbReference>
<dbReference type="EMBL" id="CP028918">
    <property type="protein sequence ID" value="AWB49550.1"/>
    <property type="molecule type" value="Genomic_DNA"/>
</dbReference>
<dbReference type="Pfam" id="PF06299">
    <property type="entry name" value="DUF1045"/>
    <property type="match status" value="1"/>
</dbReference>
<evidence type="ECO:0000313" key="2">
    <source>
        <dbReference type="Proteomes" id="UP000244496"/>
    </source>
</evidence>
<evidence type="ECO:0000313" key="1">
    <source>
        <dbReference type="EMBL" id="AWB49550.1"/>
    </source>
</evidence>
<protein>
    <submittedName>
        <fullName evidence="1">Phosphonate metabolism protein</fullName>
    </submittedName>
</protein>
<name>A0A2S0UP32_9RHOB</name>
<dbReference type="Gene3D" id="3.90.1140.10">
    <property type="entry name" value="Cyclic phosphodiesterase"/>
    <property type="match status" value="1"/>
</dbReference>
<dbReference type="AlphaFoldDB" id="A0A2S0UP32"/>
<dbReference type="NCBIfam" id="TIGR03223">
    <property type="entry name" value="Phn_opern_protn"/>
    <property type="match status" value="1"/>
</dbReference>